<dbReference type="InterPro" id="IPR003819">
    <property type="entry name" value="TauD/TfdA-like"/>
</dbReference>
<sequence length="389" mass="43317">MLHRTSSQHFPTMSALVSGPISRAAVAPITDVNVNLVAAPALPSGFPSHLDSELAWTPASLAVAADFILCLNEDDITEVNVAVAHFKTLDQDGDLVEPTNFPLPTLGPKLEKLSREVHNGKGFSVIRGLKPASYPVEDLSLIYLGLSSYIAEQRGRQDKRGNMLVHIVADNSTKLAAEHHRHSNKSITFHHEEAGDVISWLTRSTAATGGKCIISSAYTVYNVLAATRPDIIRTLARSDWPFALPRFQCRPVIFYQDNRLIMNFGRAALLGNEAHPRSQNLPSLTSSQMEALDAIESIARATEMEIQTQAGDIHFINNLAILHRREGFADGPTEKRHLVRMRLRSSREGWTIPTALEHEWERAFKEQGIKNWHLDPMPDFYFPLRSQPN</sequence>
<dbReference type="PANTHER" id="PTHR10696">
    <property type="entry name" value="GAMMA-BUTYROBETAINE HYDROXYLASE-RELATED"/>
    <property type="match status" value="1"/>
</dbReference>
<proteinExistence type="predicted"/>
<dbReference type="PANTHER" id="PTHR10696:SF49">
    <property type="entry name" value="TAUD_TFDA-LIKE DOMAIN-CONTAINING PROTEIN"/>
    <property type="match status" value="1"/>
</dbReference>
<dbReference type="InterPro" id="IPR050411">
    <property type="entry name" value="AlphaKG_dependent_hydroxylases"/>
</dbReference>
<evidence type="ECO:0000313" key="3">
    <source>
        <dbReference type="EMBL" id="KAK4658612.1"/>
    </source>
</evidence>
<evidence type="ECO:0000259" key="2">
    <source>
        <dbReference type="Pfam" id="PF02668"/>
    </source>
</evidence>
<evidence type="ECO:0000256" key="1">
    <source>
        <dbReference type="ARBA" id="ARBA00023002"/>
    </source>
</evidence>
<dbReference type="RefSeq" id="XP_062747584.1">
    <property type="nucleotide sequence ID" value="XM_062884696.1"/>
</dbReference>
<keyword evidence="1" id="KW-0560">Oxidoreductase</keyword>
<feature type="domain" description="TauD/TfdA-like" evidence="2">
    <location>
        <begin position="97"/>
        <end position="341"/>
    </location>
</feature>
<organism evidence="3 4">
    <name type="scientific">Podospora pseudocomata</name>
    <dbReference type="NCBI Taxonomy" id="2093779"/>
    <lineage>
        <taxon>Eukaryota</taxon>
        <taxon>Fungi</taxon>
        <taxon>Dikarya</taxon>
        <taxon>Ascomycota</taxon>
        <taxon>Pezizomycotina</taxon>
        <taxon>Sordariomycetes</taxon>
        <taxon>Sordariomycetidae</taxon>
        <taxon>Sordariales</taxon>
        <taxon>Podosporaceae</taxon>
        <taxon>Podospora</taxon>
    </lineage>
</organism>
<evidence type="ECO:0000313" key="4">
    <source>
        <dbReference type="Proteomes" id="UP001323405"/>
    </source>
</evidence>
<name>A0ABR0GSF0_9PEZI</name>
<reference evidence="3 4" key="1">
    <citation type="journal article" date="2023" name="bioRxiv">
        <title>High-quality genome assemblies of four members of thePodospora anserinaspecies complex.</title>
        <authorList>
            <person name="Ament-Velasquez S.L."/>
            <person name="Vogan A.A."/>
            <person name="Wallerman O."/>
            <person name="Hartmann F."/>
            <person name="Gautier V."/>
            <person name="Silar P."/>
            <person name="Giraud T."/>
            <person name="Johannesson H."/>
        </authorList>
    </citation>
    <scope>NUCLEOTIDE SEQUENCE [LARGE SCALE GENOMIC DNA]</scope>
    <source>
        <strain evidence="3 4">CBS 415.72m</strain>
    </source>
</reference>
<comment type="caution">
    <text evidence="3">The sequence shown here is derived from an EMBL/GenBank/DDBJ whole genome shotgun (WGS) entry which is preliminary data.</text>
</comment>
<dbReference type="EMBL" id="JAFFHA010000001">
    <property type="protein sequence ID" value="KAK4658612.1"/>
    <property type="molecule type" value="Genomic_DNA"/>
</dbReference>
<dbReference type="Gene3D" id="3.60.130.10">
    <property type="entry name" value="Clavaminate synthase-like"/>
    <property type="match status" value="1"/>
</dbReference>
<protein>
    <recommendedName>
        <fullName evidence="2">TauD/TfdA-like domain-containing protein</fullName>
    </recommendedName>
</protein>
<gene>
    <name evidence="3" type="ORF">QC762_103140</name>
</gene>
<keyword evidence="4" id="KW-1185">Reference proteome</keyword>
<accession>A0ABR0GSF0</accession>
<dbReference type="GeneID" id="87904603"/>
<dbReference type="Pfam" id="PF02668">
    <property type="entry name" value="TauD"/>
    <property type="match status" value="1"/>
</dbReference>
<dbReference type="InterPro" id="IPR042098">
    <property type="entry name" value="TauD-like_sf"/>
</dbReference>
<dbReference type="SUPFAM" id="SSF51197">
    <property type="entry name" value="Clavaminate synthase-like"/>
    <property type="match status" value="1"/>
</dbReference>
<dbReference type="Proteomes" id="UP001323405">
    <property type="component" value="Unassembled WGS sequence"/>
</dbReference>